<dbReference type="PANTHER" id="PTHR47659">
    <property type="entry name" value="ZN(II)2CYS6 TRANSCRIPTION FACTOR (EUROFUNG)-RELATED"/>
    <property type="match status" value="1"/>
</dbReference>
<dbReference type="InterPro" id="IPR001138">
    <property type="entry name" value="Zn2Cys6_DnaBD"/>
</dbReference>
<feature type="region of interest" description="Disordered" evidence="8">
    <location>
        <begin position="89"/>
        <end position="172"/>
    </location>
</feature>
<dbReference type="GO" id="GO:0000981">
    <property type="term" value="F:DNA-binding transcription factor activity, RNA polymerase II-specific"/>
    <property type="evidence" value="ECO:0007669"/>
    <property type="project" value="InterPro"/>
</dbReference>
<keyword evidence="3" id="KW-0805">Transcription regulation</keyword>
<sequence length="225" mass="25081">MTSQVNDGSLDGNMAITDPLALHMFPLDWMPEPEPEVEVEVAEPPPKRAKRRQVKNACTNCQRACKKCDEARPCLRCVRYGLSELCVDSQRKERKKGARRGPYRKRDVNNSACDTGPAATPEPVSQEPPPPRPTAPIPTPPFAPAGSYSPEYDQYTQPRPQSPEQLVEEPPSRVQIESPIPVNLGQVVPCLEAWGYYSQPAHHNHHAPFKGHGYMQGPVPSHMNY</sequence>
<dbReference type="EMBL" id="GL377303">
    <property type="protein sequence ID" value="EFJ00164.1"/>
    <property type="molecule type" value="Genomic_DNA"/>
</dbReference>
<dbReference type="Proteomes" id="UP000007431">
    <property type="component" value="Unassembled WGS sequence"/>
</dbReference>
<evidence type="ECO:0000256" key="7">
    <source>
        <dbReference type="ARBA" id="ARBA00040903"/>
    </source>
</evidence>
<dbReference type="Gene3D" id="4.10.240.10">
    <property type="entry name" value="Zn(2)-C6 fungal-type DNA-binding domain"/>
    <property type="match status" value="1"/>
</dbReference>
<gene>
    <name evidence="10" type="ORF">SCHCODRAFT_232448</name>
</gene>
<dbReference type="SUPFAM" id="SSF57701">
    <property type="entry name" value="Zn2/Cys6 DNA-binding domain"/>
    <property type="match status" value="1"/>
</dbReference>
<dbReference type="STRING" id="578458.D8PW70"/>
<dbReference type="InterPro" id="IPR036864">
    <property type="entry name" value="Zn2-C6_fun-type_DNA-bd_sf"/>
</dbReference>
<evidence type="ECO:0000256" key="2">
    <source>
        <dbReference type="ARBA" id="ARBA00022833"/>
    </source>
</evidence>
<evidence type="ECO:0000256" key="1">
    <source>
        <dbReference type="ARBA" id="ARBA00022723"/>
    </source>
</evidence>
<dbReference type="VEuPathDB" id="FungiDB:SCHCODRAFT_02606884"/>
<dbReference type="GO" id="GO:0008270">
    <property type="term" value="F:zinc ion binding"/>
    <property type="evidence" value="ECO:0007669"/>
    <property type="project" value="InterPro"/>
</dbReference>
<dbReference type="OrthoDB" id="5575144at2759"/>
<feature type="compositionally biased region" description="Pro residues" evidence="8">
    <location>
        <begin position="126"/>
        <end position="143"/>
    </location>
</feature>
<dbReference type="PROSITE" id="PS50048">
    <property type="entry name" value="ZN2_CY6_FUNGAL_2"/>
    <property type="match status" value="1"/>
</dbReference>
<dbReference type="AlphaFoldDB" id="D8PW70"/>
<proteinExistence type="predicted"/>
<accession>D8PW70</accession>
<dbReference type="HOGENOM" id="CLU_1230527_0_0_1"/>
<evidence type="ECO:0000256" key="8">
    <source>
        <dbReference type="SAM" id="MobiDB-lite"/>
    </source>
</evidence>
<dbReference type="PANTHER" id="PTHR47659:SF7">
    <property type="entry name" value="FUNGAL TRANSCRIPTIONAL REGULATORY PROTEIN, N-TERMINAL DOMAIN-CONTAINING PROTEIN"/>
    <property type="match status" value="1"/>
</dbReference>
<keyword evidence="5" id="KW-0804">Transcription</keyword>
<feature type="compositionally biased region" description="Polar residues" evidence="8">
    <location>
        <begin position="154"/>
        <end position="164"/>
    </location>
</feature>
<dbReference type="RefSeq" id="XP_003035066.1">
    <property type="nucleotide sequence ID" value="XM_003035020.1"/>
</dbReference>
<reference evidence="10 11" key="1">
    <citation type="journal article" date="2010" name="Nat. Biotechnol.">
        <title>Genome sequence of the model mushroom Schizophyllum commune.</title>
        <authorList>
            <person name="Ohm R.A."/>
            <person name="de Jong J.F."/>
            <person name="Lugones L.G."/>
            <person name="Aerts A."/>
            <person name="Kothe E."/>
            <person name="Stajich J.E."/>
            <person name="de Vries R.P."/>
            <person name="Record E."/>
            <person name="Levasseur A."/>
            <person name="Baker S.E."/>
            <person name="Bartholomew K.A."/>
            <person name="Coutinho P.M."/>
            <person name="Erdmann S."/>
            <person name="Fowler T.J."/>
            <person name="Gathman A.C."/>
            <person name="Lombard V."/>
            <person name="Henrissat B."/>
            <person name="Knabe N."/>
            <person name="Kuees U."/>
            <person name="Lilly W.W."/>
            <person name="Lindquist E."/>
            <person name="Lucas S."/>
            <person name="Magnuson J.K."/>
            <person name="Piumi F."/>
            <person name="Raudaskoski M."/>
            <person name="Salamov A."/>
            <person name="Schmutz J."/>
            <person name="Schwarze F.W.M.R."/>
            <person name="vanKuyk P.A."/>
            <person name="Horton J.S."/>
            <person name="Grigoriev I.V."/>
            <person name="Woesten H.A.B."/>
        </authorList>
    </citation>
    <scope>NUCLEOTIDE SEQUENCE [LARGE SCALE GENOMIC DNA]</scope>
    <source>
        <strain evidence="11">H4-8 / FGSC 9210</strain>
    </source>
</reference>
<evidence type="ECO:0000256" key="3">
    <source>
        <dbReference type="ARBA" id="ARBA00023015"/>
    </source>
</evidence>
<dbReference type="InterPro" id="IPR050335">
    <property type="entry name" value="ERT1_acuK_gluconeogen_tf"/>
</dbReference>
<dbReference type="GeneID" id="9587689"/>
<dbReference type="InParanoid" id="D8PW70"/>
<evidence type="ECO:0000256" key="4">
    <source>
        <dbReference type="ARBA" id="ARBA00023125"/>
    </source>
</evidence>
<protein>
    <recommendedName>
        <fullName evidence="7">Transcription activator of gluconeogenesis ERT1</fullName>
    </recommendedName>
</protein>
<feature type="compositionally biased region" description="Basic residues" evidence="8">
    <location>
        <begin position="92"/>
        <end position="103"/>
    </location>
</feature>
<dbReference type="KEGG" id="scm:SCHCO_02606884"/>
<evidence type="ECO:0000256" key="6">
    <source>
        <dbReference type="ARBA" id="ARBA00023242"/>
    </source>
</evidence>
<keyword evidence="4" id="KW-0238">DNA-binding</keyword>
<keyword evidence="11" id="KW-1185">Reference proteome</keyword>
<dbReference type="CDD" id="cd00067">
    <property type="entry name" value="GAL4"/>
    <property type="match status" value="1"/>
</dbReference>
<dbReference type="GO" id="GO:0003677">
    <property type="term" value="F:DNA binding"/>
    <property type="evidence" value="ECO:0007669"/>
    <property type="project" value="UniProtKB-KW"/>
</dbReference>
<evidence type="ECO:0000313" key="11">
    <source>
        <dbReference type="Proteomes" id="UP000007431"/>
    </source>
</evidence>
<feature type="domain" description="Zn(2)-C6 fungal-type" evidence="9">
    <location>
        <begin position="57"/>
        <end position="88"/>
    </location>
</feature>
<evidence type="ECO:0000259" key="9">
    <source>
        <dbReference type="PROSITE" id="PS50048"/>
    </source>
</evidence>
<dbReference type="SMART" id="SM00066">
    <property type="entry name" value="GAL4"/>
    <property type="match status" value="1"/>
</dbReference>
<keyword evidence="2" id="KW-0862">Zinc</keyword>
<evidence type="ECO:0000256" key="5">
    <source>
        <dbReference type="ARBA" id="ARBA00023163"/>
    </source>
</evidence>
<evidence type="ECO:0000313" key="10">
    <source>
        <dbReference type="EMBL" id="EFJ00164.1"/>
    </source>
</evidence>
<name>D8PW70_SCHCM</name>
<dbReference type="eggNOG" id="ENOG502S5JI">
    <property type="taxonomic scope" value="Eukaryota"/>
</dbReference>
<keyword evidence="1" id="KW-0479">Metal-binding</keyword>
<organism evidence="11">
    <name type="scientific">Schizophyllum commune (strain H4-8 / FGSC 9210)</name>
    <name type="common">Split gill fungus</name>
    <dbReference type="NCBI Taxonomy" id="578458"/>
    <lineage>
        <taxon>Eukaryota</taxon>
        <taxon>Fungi</taxon>
        <taxon>Dikarya</taxon>
        <taxon>Basidiomycota</taxon>
        <taxon>Agaricomycotina</taxon>
        <taxon>Agaricomycetes</taxon>
        <taxon>Agaricomycetidae</taxon>
        <taxon>Agaricales</taxon>
        <taxon>Schizophyllaceae</taxon>
        <taxon>Schizophyllum</taxon>
    </lineage>
</organism>
<keyword evidence="6" id="KW-0539">Nucleus</keyword>